<dbReference type="RefSeq" id="XP_056552749.1">
    <property type="nucleotide sequence ID" value="XM_056700686.1"/>
</dbReference>
<reference evidence="1" key="2">
    <citation type="journal article" date="2023" name="IMA Fungus">
        <title>Comparative genomic study of the Penicillium genus elucidates a diverse pangenome and 15 lateral gene transfer events.</title>
        <authorList>
            <person name="Petersen C."/>
            <person name="Sorensen T."/>
            <person name="Nielsen M.R."/>
            <person name="Sondergaard T.E."/>
            <person name="Sorensen J.L."/>
            <person name="Fitzpatrick D.A."/>
            <person name="Frisvad J.C."/>
            <person name="Nielsen K.L."/>
        </authorList>
    </citation>
    <scope>NUCLEOTIDE SEQUENCE</scope>
    <source>
        <strain evidence="1">IBT 29864</strain>
    </source>
</reference>
<dbReference type="GeneID" id="81439865"/>
<evidence type="ECO:0000313" key="2">
    <source>
        <dbReference type="Proteomes" id="UP001147782"/>
    </source>
</evidence>
<sequence length="137" mass="15453">MTSTTWHARIKRPPKILKCLYLHFTNPNRITQQISTNKISLQFHMSRIPIQMTLDTTAPNLNSDHLNRKGEDIRALLVALTLWIPPEKESLFTELALDAIQAVDTAVVRSIINDFEEILAYGGGRDLLTLKSVVNCG</sequence>
<dbReference type="Proteomes" id="UP001147782">
    <property type="component" value="Unassembled WGS sequence"/>
</dbReference>
<accession>A0A9W9V448</accession>
<gene>
    <name evidence="1" type="ORF">N7496_007767</name>
</gene>
<comment type="caution">
    <text evidence="1">The sequence shown here is derived from an EMBL/GenBank/DDBJ whole genome shotgun (WGS) entry which is preliminary data.</text>
</comment>
<organism evidence="1 2">
    <name type="scientific">Penicillium cataractarum</name>
    <dbReference type="NCBI Taxonomy" id="2100454"/>
    <lineage>
        <taxon>Eukaryota</taxon>
        <taxon>Fungi</taxon>
        <taxon>Dikarya</taxon>
        <taxon>Ascomycota</taxon>
        <taxon>Pezizomycotina</taxon>
        <taxon>Eurotiomycetes</taxon>
        <taxon>Eurotiomycetidae</taxon>
        <taxon>Eurotiales</taxon>
        <taxon>Aspergillaceae</taxon>
        <taxon>Penicillium</taxon>
    </lineage>
</organism>
<reference evidence="1" key="1">
    <citation type="submission" date="2022-11" db="EMBL/GenBank/DDBJ databases">
        <authorList>
            <person name="Petersen C."/>
        </authorList>
    </citation>
    <scope>NUCLEOTIDE SEQUENCE</scope>
    <source>
        <strain evidence="1">IBT 29864</strain>
    </source>
</reference>
<proteinExistence type="predicted"/>
<keyword evidence="2" id="KW-1185">Reference proteome</keyword>
<dbReference type="AlphaFoldDB" id="A0A9W9V448"/>
<name>A0A9W9V448_9EURO</name>
<dbReference type="EMBL" id="JAPZBS010000007">
    <property type="protein sequence ID" value="KAJ5368007.1"/>
    <property type="molecule type" value="Genomic_DNA"/>
</dbReference>
<protein>
    <submittedName>
        <fullName evidence="1">Uncharacterized protein</fullName>
    </submittedName>
</protein>
<evidence type="ECO:0000313" key="1">
    <source>
        <dbReference type="EMBL" id="KAJ5368007.1"/>
    </source>
</evidence>